<evidence type="ECO:0000313" key="4">
    <source>
        <dbReference type="WBParaSite" id="NBR_0002055601-mRNA-1"/>
    </source>
</evidence>
<evidence type="ECO:0000256" key="1">
    <source>
        <dbReference type="SAM" id="Phobius"/>
    </source>
</evidence>
<evidence type="ECO:0000313" key="2">
    <source>
        <dbReference type="EMBL" id="VDL84294.1"/>
    </source>
</evidence>
<accession>A0A0N4YTI4</accession>
<sequence>MSAYVRGIGFVEGAQFDEESRSNNDKLMIVHAWLGGRHRVTGEMEMVRVGFASAITYSDSVEKVKRLQSLLLLFFVVVAIGTAVAFSVPIGKKPVN</sequence>
<protein>
    <submittedName>
        <fullName evidence="4">Transmembrane protein</fullName>
    </submittedName>
</protein>
<feature type="transmembrane region" description="Helical" evidence="1">
    <location>
        <begin position="70"/>
        <end position="90"/>
    </location>
</feature>
<keyword evidence="1" id="KW-0812">Transmembrane</keyword>
<reference evidence="2 3" key="2">
    <citation type="submission" date="2018-11" db="EMBL/GenBank/DDBJ databases">
        <authorList>
            <consortium name="Pathogen Informatics"/>
        </authorList>
    </citation>
    <scope>NUCLEOTIDE SEQUENCE [LARGE SCALE GENOMIC DNA]</scope>
</reference>
<reference evidence="4" key="1">
    <citation type="submission" date="2017-02" db="UniProtKB">
        <authorList>
            <consortium name="WormBaseParasite"/>
        </authorList>
    </citation>
    <scope>IDENTIFICATION</scope>
</reference>
<evidence type="ECO:0000313" key="3">
    <source>
        <dbReference type="Proteomes" id="UP000271162"/>
    </source>
</evidence>
<gene>
    <name evidence="2" type="ORF">NBR_LOCUS20557</name>
</gene>
<dbReference type="AlphaFoldDB" id="A0A0N4YTI4"/>
<dbReference type="EMBL" id="UYSL01025271">
    <property type="protein sequence ID" value="VDL84294.1"/>
    <property type="molecule type" value="Genomic_DNA"/>
</dbReference>
<keyword evidence="1" id="KW-1133">Transmembrane helix</keyword>
<dbReference type="STRING" id="27835.A0A0N4YTI4"/>
<proteinExistence type="predicted"/>
<keyword evidence="1" id="KW-0472">Membrane</keyword>
<name>A0A0N4YTI4_NIPBR</name>
<dbReference type="Proteomes" id="UP000271162">
    <property type="component" value="Unassembled WGS sequence"/>
</dbReference>
<dbReference type="WBParaSite" id="NBR_0002055601-mRNA-1">
    <property type="protein sequence ID" value="NBR_0002055601-mRNA-1"/>
    <property type="gene ID" value="NBR_0002055601"/>
</dbReference>
<organism evidence="4">
    <name type="scientific">Nippostrongylus brasiliensis</name>
    <name type="common">Rat hookworm</name>
    <dbReference type="NCBI Taxonomy" id="27835"/>
    <lineage>
        <taxon>Eukaryota</taxon>
        <taxon>Metazoa</taxon>
        <taxon>Ecdysozoa</taxon>
        <taxon>Nematoda</taxon>
        <taxon>Chromadorea</taxon>
        <taxon>Rhabditida</taxon>
        <taxon>Rhabditina</taxon>
        <taxon>Rhabditomorpha</taxon>
        <taxon>Strongyloidea</taxon>
        <taxon>Heligmosomidae</taxon>
        <taxon>Nippostrongylus</taxon>
    </lineage>
</organism>
<keyword evidence="3" id="KW-1185">Reference proteome</keyword>